<feature type="domain" description="Phosphomevalonate dehydratase small subunit-like" evidence="2">
    <location>
        <begin position="23"/>
        <end position="107"/>
    </location>
</feature>
<sequence length="140" mass="14615">MIEGRTLARGVATGEVVVLEEPLSFWGGVDAREGIVMSEHHPQFGVLLRERVLAMPSGRGSSSSSSVLAEAIRLGTAPAGILLREVDPLVVLGAVVARELYGVELPVVALDEGDYRSLSPGDFVSVDATGDLATLHPVVG</sequence>
<protein>
    <recommendedName>
        <fullName evidence="2">Phosphomevalonate dehydratase small subunit-like domain-containing protein</fullName>
    </recommendedName>
</protein>
<evidence type="ECO:0000256" key="1">
    <source>
        <dbReference type="ARBA" id="ARBA00023239"/>
    </source>
</evidence>
<dbReference type="AlphaFoldDB" id="A0A6J4Q3N5"/>
<evidence type="ECO:0000313" key="3">
    <source>
        <dbReference type="EMBL" id="CAA9431216.1"/>
    </source>
</evidence>
<evidence type="ECO:0000259" key="2">
    <source>
        <dbReference type="Pfam" id="PF01989"/>
    </source>
</evidence>
<dbReference type="SUPFAM" id="SSF52016">
    <property type="entry name" value="LeuD/IlvD-like"/>
    <property type="match status" value="1"/>
</dbReference>
<reference evidence="3" key="1">
    <citation type="submission" date="2020-02" db="EMBL/GenBank/DDBJ databases">
        <authorList>
            <person name="Meier V. D."/>
        </authorList>
    </citation>
    <scope>NUCLEOTIDE SEQUENCE</scope>
    <source>
        <strain evidence="3">AVDCRST_MAG82</strain>
    </source>
</reference>
<dbReference type="GO" id="GO:0016829">
    <property type="term" value="F:lyase activity"/>
    <property type="evidence" value="ECO:0007669"/>
    <property type="project" value="UniProtKB-KW"/>
</dbReference>
<dbReference type="Pfam" id="PF01989">
    <property type="entry name" value="AcnX_swivel_put"/>
    <property type="match status" value="1"/>
</dbReference>
<keyword evidence="1" id="KW-0456">Lyase</keyword>
<name>A0A6J4Q3N5_9ACTN</name>
<proteinExistence type="predicted"/>
<dbReference type="EMBL" id="CADCVA010000294">
    <property type="protein sequence ID" value="CAA9431216.1"/>
    <property type="molecule type" value="Genomic_DNA"/>
</dbReference>
<dbReference type="PANTHER" id="PTHR36577">
    <property type="entry name" value="DUF521 DOMAIN PROTEIN (AFU_ORTHOLOGUE AFUA_6G00490)"/>
    <property type="match status" value="1"/>
</dbReference>
<accession>A0A6J4Q3N5</accession>
<dbReference type="PANTHER" id="PTHR36577:SF3">
    <property type="entry name" value="DUF521 DOMAIN PROTEIN (AFU_ORTHOLOGUE AFUA_6G00490)"/>
    <property type="match status" value="1"/>
</dbReference>
<organism evidence="3">
    <name type="scientific">uncultured Rubrobacteraceae bacterium</name>
    <dbReference type="NCBI Taxonomy" id="349277"/>
    <lineage>
        <taxon>Bacteria</taxon>
        <taxon>Bacillati</taxon>
        <taxon>Actinomycetota</taxon>
        <taxon>Rubrobacteria</taxon>
        <taxon>Rubrobacterales</taxon>
        <taxon>Rubrobacteraceae</taxon>
        <taxon>environmental samples</taxon>
    </lineage>
</organism>
<gene>
    <name evidence="3" type="ORF">AVDCRST_MAG82-2122</name>
</gene>
<dbReference type="InterPro" id="IPR002840">
    <property type="entry name" value="PMDh-S-like_dom"/>
</dbReference>
<dbReference type="Gene3D" id="3.50.30.10">
    <property type="entry name" value="Phosphohistidine domain"/>
    <property type="match status" value="1"/>
</dbReference>